<feature type="domain" description="Thiamin pyrophosphokinase thiamin-binding" evidence="6">
    <location>
        <begin position="140"/>
        <end position="205"/>
    </location>
</feature>
<proteinExistence type="predicted"/>
<dbReference type="GO" id="GO:0005524">
    <property type="term" value="F:ATP binding"/>
    <property type="evidence" value="ECO:0007669"/>
    <property type="project" value="UniProtKB-KW"/>
</dbReference>
<dbReference type="EMBL" id="CP035282">
    <property type="protein sequence ID" value="QAT61559.1"/>
    <property type="molecule type" value="Genomic_DNA"/>
</dbReference>
<dbReference type="GO" id="GO:0016301">
    <property type="term" value="F:kinase activity"/>
    <property type="evidence" value="ECO:0007669"/>
    <property type="project" value="UniProtKB-KW"/>
</dbReference>
<dbReference type="RefSeq" id="WP_128752419.1">
    <property type="nucleotide sequence ID" value="NZ_CP035282.1"/>
</dbReference>
<dbReference type="GO" id="GO:0009229">
    <property type="term" value="P:thiamine diphosphate biosynthetic process"/>
    <property type="evidence" value="ECO:0007669"/>
    <property type="project" value="InterPro"/>
</dbReference>
<dbReference type="GO" id="GO:0030975">
    <property type="term" value="F:thiamine binding"/>
    <property type="evidence" value="ECO:0007669"/>
    <property type="project" value="InterPro"/>
</dbReference>
<dbReference type="KEGG" id="spoa:EQM13_08190"/>
<dbReference type="InterPro" id="IPR036759">
    <property type="entry name" value="TPK_catalytic_sf"/>
</dbReference>
<dbReference type="InterPro" id="IPR036371">
    <property type="entry name" value="TPK_B1-bd_sf"/>
</dbReference>
<sequence>MKGLIISNGEIKNDKLLRDVARDSDYIICADGGADYIADTSIKPDFLIGDFDSIDKDTFRKMERDKVTIKKFPIKKDYTDTELAINILIEKGAEEIIFMGATGSRLDHSLANIHLLYKLYKMNIKGTIVDENNKIFIGYGDIVIEKEENTYVSIIPMWERGSIVTLKGFQYETDRKKFEFSSSYGISNRIVKDRGEIKIESGECIIVISKD</sequence>
<dbReference type="OrthoDB" id="9804377at2"/>
<dbReference type="AlphaFoldDB" id="A0A410QCB4"/>
<dbReference type="InterPro" id="IPR006282">
    <property type="entry name" value="Thi_PPkinase"/>
</dbReference>
<dbReference type="InterPro" id="IPR007373">
    <property type="entry name" value="Thiamin_PyroPKinase_B1-bd"/>
</dbReference>
<dbReference type="InterPro" id="IPR007371">
    <property type="entry name" value="TPK_catalytic"/>
</dbReference>
<evidence type="ECO:0000256" key="3">
    <source>
        <dbReference type="ARBA" id="ARBA00022777"/>
    </source>
</evidence>
<protein>
    <recommendedName>
        <fullName evidence="5">Thiamine diphosphokinase</fullName>
        <ecNumber evidence="5">2.7.6.2</ecNumber>
    </recommendedName>
</protein>
<dbReference type="PANTHER" id="PTHR41299:SF1">
    <property type="entry name" value="THIAMINE PYROPHOSPHOKINASE"/>
    <property type="match status" value="1"/>
</dbReference>
<evidence type="ECO:0000259" key="6">
    <source>
        <dbReference type="SMART" id="SM00983"/>
    </source>
</evidence>
<dbReference type="Gene3D" id="3.40.50.10240">
    <property type="entry name" value="Thiamin pyrophosphokinase, catalytic domain"/>
    <property type="match status" value="1"/>
</dbReference>
<dbReference type="InterPro" id="IPR053149">
    <property type="entry name" value="TPK"/>
</dbReference>
<organism evidence="7 8">
    <name type="scientific">Acidilutibacter cellobiosedens</name>
    <dbReference type="NCBI Taxonomy" id="2507161"/>
    <lineage>
        <taxon>Bacteria</taxon>
        <taxon>Bacillati</taxon>
        <taxon>Bacillota</taxon>
        <taxon>Tissierellia</taxon>
        <taxon>Tissierellales</taxon>
        <taxon>Acidilutibacteraceae</taxon>
        <taxon>Acidilutibacter</taxon>
    </lineage>
</organism>
<keyword evidence="2" id="KW-0547">Nucleotide-binding</keyword>
<keyword evidence="1 7" id="KW-0808">Transferase</keyword>
<evidence type="ECO:0000313" key="8">
    <source>
        <dbReference type="Proteomes" id="UP000287969"/>
    </source>
</evidence>
<keyword evidence="8" id="KW-1185">Reference proteome</keyword>
<dbReference type="SUPFAM" id="SSF63862">
    <property type="entry name" value="Thiamin pyrophosphokinase, substrate-binding domain"/>
    <property type="match status" value="1"/>
</dbReference>
<evidence type="ECO:0000256" key="2">
    <source>
        <dbReference type="ARBA" id="ARBA00022741"/>
    </source>
</evidence>
<reference evidence="8" key="1">
    <citation type="submission" date="2019-01" db="EMBL/GenBank/DDBJ databases">
        <title>Draft genomes of a novel of Sporanaerobacter strains.</title>
        <authorList>
            <person name="Ma S."/>
        </authorList>
    </citation>
    <scope>NUCLEOTIDE SEQUENCE [LARGE SCALE GENOMIC DNA]</scope>
    <source>
        <strain evidence="8">NJN-17</strain>
    </source>
</reference>
<dbReference type="GO" id="GO:0004788">
    <property type="term" value="F:thiamine diphosphokinase activity"/>
    <property type="evidence" value="ECO:0007669"/>
    <property type="project" value="UniProtKB-UniRule"/>
</dbReference>
<dbReference type="Proteomes" id="UP000287969">
    <property type="component" value="Chromosome"/>
</dbReference>
<dbReference type="GO" id="GO:0006772">
    <property type="term" value="P:thiamine metabolic process"/>
    <property type="evidence" value="ECO:0007669"/>
    <property type="project" value="UniProtKB-UniRule"/>
</dbReference>
<gene>
    <name evidence="7" type="ORF">EQM13_08190</name>
</gene>
<dbReference type="EC" id="2.7.6.2" evidence="5"/>
<dbReference type="Pfam" id="PF04263">
    <property type="entry name" value="TPK_catalytic"/>
    <property type="match status" value="1"/>
</dbReference>
<evidence type="ECO:0000313" key="7">
    <source>
        <dbReference type="EMBL" id="QAT61559.1"/>
    </source>
</evidence>
<dbReference type="Pfam" id="PF04265">
    <property type="entry name" value="TPK_B1_binding"/>
    <property type="match status" value="1"/>
</dbReference>
<dbReference type="NCBIfam" id="TIGR01378">
    <property type="entry name" value="thi_PPkinase"/>
    <property type="match status" value="1"/>
</dbReference>
<dbReference type="SUPFAM" id="SSF63999">
    <property type="entry name" value="Thiamin pyrophosphokinase, catalytic domain"/>
    <property type="match status" value="1"/>
</dbReference>
<evidence type="ECO:0000256" key="5">
    <source>
        <dbReference type="NCBIfam" id="TIGR01378"/>
    </source>
</evidence>
<evidence type="ECO:0000256" key="4">
    <source>
        <dbReference type="ARBA" id="ARBA00022840"/>
    </source>
</evidence>
<accession>A0A410QCB4</accession>
<dbReference type="CDD" id="cd07995">
    <property type="entry name" value="TPK"/>
    <property type="match status" value="1"/>
</dbReference>
<keyword evidence="4" id="KW-0067">ATP-binding</keyword>
<keyword evidence="3 7" id="KW-0418">Kinase</keyword>
<dbReference type="SMART" id="SM00983">
    <property type="entry name" value="TPK_B1_binding"/>
    <property type="match status" value="1"/>
</dbReference>
<name>A0A410QCB4_9FIRM</name>
<evidence type="ECO:0000256" key="1">
    <source>
        <dbReference type="ARBA" id="ARBA00022679"/>
    </source>
</evidence>
<dbReference type="PANTHER" id="PTHR41299">
    <property type="entry name" value="THIAMINE PYROPHOSPHOKINASE"/>
    <property type="match status" value="1"/>
</dbReference>